<dbReference type="Proteomes" id="UP000540128">
    <property type="component" value="Unassembled WGS sequence"/>
</dbReference>
<dbReference type="AlphaFoldDB" id="A0A7Y6F500"/>
<gene>
    <name evidence="2" type="ORF">G6W59_27370</name>
</gene>
<accession>A0A7Y6F500</accession>
<dbReference type="EMBL" id="JAANNT010000035">
    <property type="protein sequence ID" value="NUV31966.1"/>
    <property type="molecule type" value="Genomic_DNA"/>
</dbReference>
<feature type="region of interest" description="Disordered" evidence="1">
    <location>
        <begin position="89"/>
        <end position="121"/>
    </location>
</feature>
<protein>
    <submittedName>
        <fullName evidence="2">Uncharacterized protein</fullName>
    </submittedName>
</protein>
<sequence>MDRYVPNPNLFRELAGSAAMRDLLLDHAERGAGVARATAPTYSGPTFDPAVQRRGEYRASIYSAATRAPSGWRAEFGARAPWSLQVEFGAGRPATSRERPQGGYSPKARPLGRALDSLRST</sequence>
<name>A0A7Y6F500_9ACTN</name>
<comment type="caution">
    <text evidence="2">The sequence shown here is derived from an EMBL/GenBank/DDBJ whole genome shotgun (WGS) entry which is preliminary data.</text>
</comment>
<proteinExistence type="predicted"/>
<evidence type="ECO:0000256" key="1">
    <source>
        <dbReference type="SAM" id="MobiDB-lite"/>
    </source>
</evidence>
<dbReference type="RefSeq" id="WP_095730532.1">
    <property type="nucleotide sequence ID" value="NZ_JAANNT010000035.1"/>
</dbReference>
<keyword evidence="3" id="KW-1185">Reference proteome</keyword>
<evidence type="ECO:0000313" key="2">
    <source>
        <dbReference type="EMBL" id="NUV31966.1"/>
    </source>
</evidence>
<evidence type="ECO:0000313" key="3">
    <source>
        <dbReference type="Proteomes" id="UP000540128"/>
    </source>
</evidence>
<organism evidence="2 3">
    <name type="scientific">Streptomyces odorifer</name>
    <dbReference type="NCBI Taxonomy" id="53450"/>
    <lineage>
        <taxon>Bacteria</taxon>
        <taxon>Bacillati</taxon>
        <taxon>Actinomycetota</taxon>
        <taxon>Actinomycetes</taxon>
        <taxon>Kitasatosporales</taxon>
        <taxon>Streptomycetaceae</taxon>
        <taxon>Streptomyces</taxon>
        <taxon>Streptomyces albidoflavus group</taxon>
    </lineage>
</organism>
<reference evidence="2 3" key="1">
    <citation type="submission" date="2020-03" db="EMBL/GenBank/DDBJ databases">
        <title>Complete genome sequence of sixteen Streptomyces strains facilitates identification of candidate genes involved in plant growth-promotion in grain legumes and cereals.</title>
        <authorList>
            <person name="Gopalakrishnan S."/>
            <person name="Thakur V."/>
            <person name="Saxena R."/>
            <person name="Vadlamudi S."/>
            <person name="Purohit S."/>
            <person name="Kumar V."/>
            <person name="Rathore A."/>
            <person name="Chitikineni A."/>
            <person name="Varshney R.K."/>
        </authorList>
    </citation>
    <scope>NUCLEOTIDE SEQUENCE [LARGE SCALE GENOMIC DNA]</scope>
    <source>
        <strain evidence="2 3">KAI-180</strain>
    </source>
</reference>